<proteinExistence type="predicted"/>
<organism evidence="1 2">
    <name type="scientific">Sphingobium scionense</name>
    <dbReference type="NCBI Taxonomy" id="1404341"/>
    <lineage>
        <taxon>Bacteria</taxon>
        <taxon>Pseudomonadati</taxon>
        <taxon>Pseudomonadota</taxon>
        <taxon>Alphaproteobacteria</taxon>
        <taxon>Sphingomonadales</taxon>
        <taxon>Sphingomonadaceae</taxon>
        <taxon>Sphingobium</taxon>
    </lineage>
</organism>
<dbReference type="RefSeq" id="WP_188084369.1">
    <property type="nucleotide sequence ID" value="NZ_JBHLYA010000058.1"/>
</dbReference>
<dbReference type="Proteomes" id="UP000590524">
    <property type="component" value="Unassembled WGS sequence"/>
</dbReference>
<dbReference type="EMBL" id="JACIEU010000040">
    <property type="protein sequence ID" value="MBB4151584.1"/>
    <property type="molecule type" value="Genomic_DNA"/>
</dbReference>
<accession>A0A7W6LWA1</accession>
<comment type="caution">
    <text evidence="1">The sequence shown here is derived from an EMBL/GenBank/DDBJ whole genome shotgun (WGS) entry which is preliminary data.</text>
</comment>
<dbReference type="AlphaFoldDB" id="A0A7W6LWA1"/>
<keyword evidence="2" id="KW-1185">Reference proteome</keyword>
<evidence type="ECO:0000313" key="1">
    <source>
        <dbReference type="EMBL" id="MBB4151584.1"/>
    </source>
</evidence>
<protein>
    <submittedName>
        <fullName evidence="1">Uncharacterized protein</fullName>
    </submittedName>
</protein>
<gene>
    <name evidence="1" type="ORF">GGQ90_005398</name>
</gene>
<sequence length="81" mass="9331">MRTVNQVAQEDQFAFGSTARCLISADLREQTIEQVKMAMNVADGIEATTIRRARSGSWSFYKAGENFRKHRWMRYLAGLEQ</sequence>
<reference evidence="1 2" key="1">
    <citation type="submission" date="2020-08" db="EMBL/GenBank/DDBJ databases">
        <title>Genomic Encyclopedia of Type Strains, Phase IV (KMG-IV): sequencing the most valuable type-strain genomes for metagenomic binning, comparative biology and taxonomic classification.</title>
        <authorList>
            <person name="Goeker M."/>
        </authorList>
    </citation>
    <scope>NUCLEOTIDE SEQUENCE [LARGE SCALE GENOMIC DNA]</scope>
    <source>
        <strain evidence="1 2">DSM 19371</strain>
    </source>
</reference>
<name>A0A7W6LWA1_9SPHN</name>
<evidence type="ECO:0000313" key="2">
    <source>
        <dbReference type="Proteomes" id="UP000590524"/>
    </source>
</evidence>